<organism evidence="2 3">
    <name type="scientific">Trichoderma gamsii</name>
    <dbReference type="NCBI Taxonomy" id="398673"/>
    <lineage>
        <taxon>Eukaryota</taxon>
        <taxon>Fungi</taxon>
        <taxon>Dikarya</taxon>
        <taxon>Ascomycota</taxon>
        <taxon>Pezizomycotina</taxon>
        <taxon>Sordariomycetes</taxon>
        <taxon>Hypocreomycetidae</taxon>
        <taxon>Hypocreales</taxon>
        <taxon>Hypocreaceae</taxon>
        <taxon>Trichoderma</taxon>
    </lineage>
</organism>
<gene>
    <name evidence="2" type="ORF">TGAM01_v205746</name>
</gene>
<dbReference type="EMBL" id="JPDN02000018">
    <property type="protein sequence ID" value="PON25451.1"/>
    <property type="molecule type" value="Genomic_DNA"/>
</dbReference>
<dbReference type="Gene3D" id="1.25.40.10">
    <property type="entry name" value="Tetratricopeptide repeat domain"/>
    <property type="match status" value="2"/>
</dbReference>
<dbReference type="GeneID" id="29981053"/>
<feature type="domain" description="CHAT" evidence="1">
    <location>
        <begin position="976"/>
        <end position="1243"/>
    </location>
</feature>
<dbReference type="RefSeq" id="XP_018665802.1">
    <property type="nucleotide sequence ID" value="XM_018800970.1"/>
</dbReference>
<keyword evidence="3" id="KW-1185">Reference proteome</keyword>
<accession>A0A2P4ZME0</accession>
<dbReference type="STRING" id="398673.A0A2P4ZME0"/>
<dbReference type="PANTHER" id="PTHR19959">
    <property type="entry name" value="KINESIN LIGHT CHAIN"/>
    <property type="match status" value="1"/>
</dbReference>
<evidence type="ECO:0000313" key="3">
    <source>
        <dbReference type="Proteomes" id="UP000054821"/>
    </source>
</evidence>
<dbReference type="Pfam" id="PF12770">
    <property type="entry name" value="CHAT"/>
    <property type="match status" value="1"/>
</dbReference>
<dbReference type="InterPro" id="IPR011990">
    <property type="entry name" value="TPR-like_helical_dom_sf"/>
</dbReference>
<sequence>MEDYESVIHEYKNQINVTSPDPYLASLLDDFGVHLCDLYESTGELSYLKRAFEILSEAFEETPQDDQHRLERLGRLADLFENYKLTLTPEALDRVIDMFQRSIDAITPGDSIYATIIMLYERLLRLRFSKIGDVADIDKGISIIRDIIDTTPPNHADQPKFALILQNLLNDRFKCVGETPDLDEAISLGQYLVNDAPLSQPERATRLSCLAENFDNRYSSTGDIVDLNEAISLARDAHDIAPLADLVRIGLQNGRYLFRRHYRHLQNFNFMTEEKADLDEAIHMVFKTIENCAIGTKNWKHALRDLGSYLSIICITPTTLADANFAVVMIRDIMAFFQVDEPMHAILLGYLLVCLRARYIHTRETADLDEAIYAIREALNVASLDDQFRSIAISFYADCLLQRCSNTGALSDVEESILLMREAIDSLQTDGLFRIDALQRLGDCYYLRYDHTRAAIYLEEAIRISRHVIDLTPTRLRFLPLNDLAGRLHKKYQLTGAISYINESILLKREAIACPSLDFAHRSRLLGGIGELLLERFRRTKAMEDLNEAISLSQEALEATWSDSRERASQLAIFAEILVERFHQSKELADLMEAILLLQEALSIVSLDDPIRNQLVIDLGRAHGMKYYNTRMKSDLEDAIQMTQRVIDMIPQNHPERANYSITLGMYFNFRSNAAEATSETMESLLALLSADPAAFSSVLLNSGLLNDFENFLDNRYIHTEAEVMADMEKAQKCYLDALYHVSAGIQNRLRAGVTVLRLRRIVNYHKAYDVAKYTVDLIPSLMSHSLKNSDKQNMLATAVGVSSDAAAIALHALPANRGPLAAVECLETGRGLIGKALFEQYEIFTLQKHNPDLADTLHVLKDRFDKPDMGRLSASYSAVMDIEAEANRRREIEQDYSNLLQKIRLENGFQRFLLPASESDMLHAAACGGPIVILNLSRHRCDALIVKQSGFEELALPPLLSEIDRHSTDIESIETLSWLWEDIVCPVLNALGFTERPLDEKWPHVWWIPTGKLTKFPLHAAGHHLRHSGETTLDRVVSSYAASVKSIIHTRRRGGLKALESIDLLAVAMEHTEGHTPLVHASREIDAVVNVLKSRDVKYNRPQEYKANVLSAMGNCQIFHFAGHGEAHPTDPLQSSLLLRDWQDEPLTVGSLLETNLSSNPPFLAYLSACGTGQILDDKSIDENIHLANAFQLAGFRHVIGTLWSVDDEVCVEIAHMTYSSFSKGLHDDVVSQGLHDAIRTLRDRWVNMADKWAEKESRAVDELREGRPARLDDCEELGRPFWIPYVHYGV</sequence>
<dbReference type="SMART" id="SM00028">
    <property type="entry name" value="TPR"/>
    <property type="match status" value="2"/>
</dbReference>
<dbReference type="InterPro" id="IPR024983">
    <property type="entry name" value="CHAT_dom"/>
</dbReference>
<dbReference type="Proteomes" id="UP000054821">
    <property type="component" value="Unassembled WGS sequence"/>
</dbReference>
<dbReference type="SUPFAM" id="SSF48452">
    <property type="entry name" value="TPR-like"/>
    <property type="match status" value="1"/>
</dbReference>
<dbReference type="InterPro" id="IPR019734">
    <property type="entry name" value="TPR_rpt"/>
</dbReference>
<comment type="caution">
    <text evidence="2">The sequence shown here is derived from an EMBL/GenBank/DDBJ whole genome shotgun (WGS) entry which is preliminary data.</text>
</comment>
<proteinExistence type="predicted"/>
<evidence type="ECO:0000259" key="1">
    <source>
        <dbReference type="Pfam" id="PF12770"/>
    </source>
</evidence>
<reference evidence="2 3" key="1">
    <citation type="journal article" date="2016" name="Genome Announc.">
        <title>Draft Whole-Genome Sequence of Trichoderma gamsii T6085, a Promising Biocontrol Agent of Fusarium Head Blight on Wheat.</title>
        <authorList>
            <person name="Baroncelli R."/>
            <person name="Zapparata A."/>
            <person name="Piaggeschi G."/>
            <person name="Sarrocco S."/>
            <person name="Vannacci G."/>
        </authorList>
    </citation>
    <scope>NUCLEOTIDE SEQUENCE [LARGE SCALE GENOMIC DNA]</scope>
    <source>
        <strain evidence="2 3">T6085</strain>
    </source>
</reference>
<evidence type="ECO:0000313" key="2">
    <source>
        <dbReference type="EMBL" id="PON25451.1"/>
    </source>
</evidence>
<protein>
    <recommendedName>
        <fullName evidence="1">CHAT domain-containing protein</fullName>
    </recommendedName>
</protein>
<dbReference type="PANTHER" id="PTHR19959:SF119">
    <property type="entry name" value="FUNGAL LIPASE-LIKE DOMAIN-CONTAINING PROTEIN"/>
    <property type="match status" value="1"/>
</dbReference>
<name>A0A2P4ZME0_9HYPO</name>